<protein>
    <recommendedName>
        <fullName evidence="4">Homogentisate 1,2-dioxygenase</fullName>
    </recommendedName>
</protein>
<dbReference type="CDD" id="cd02208">
    <property type="entry name" value="cupin_RmlC-like"/>
    <property type="match status" value="1"/>
</dbReference>
<dbReference type="Gene3D" id="2.60.120.10">
    <property type="entry name" value="Jelly Rolls"/>
    <property type="match status" value="1"/>
</dbReference>
<name>A0ABT0UYS6_9ACTN</name>
<comment type="caution">
    <text evidence="2">The sequence shown here is derived from an EMBL/GenBank/DDBJ whole genome shotgun (WGS) entry which is preliminary data.</text>
</comment>
<evidence type="ECO:0008006" key="4">
    <source>
        <dbReference type="Google" id="ProtNLM"/>
    </source>
</evidence>
<feature type="region of interest" description="Disordered" evidence="1">
    <location>
        <begin position="1"/>
        <end position="20"/>
    </location>
</feature>
<accession>A0ABT0UYS6</accession>
<keyword evidence="3" id="KW-1185">Reference proteome</keyword>
<dbReference type="RefSeq" id="WP_250924013.1">
    <property type="nucleotide sequence ID" value="NZ_JAMQAW010000083.1"/>
</dbReference>
<gene>
    <name evidence="2" type="ORF">NBG84_36565</name>
</gene>
<dbReference type="EMBL" id="JAMQAW010000083">
    <property type="protein sequence ID" value="MCM2393723.1"/>
    <property type="molecule type" value="Genomic_DNA"/>
</dbReference>
<dbReference type="InterPro" id="IPR011051">
    <property type="entry name" value="RmlC_Cupin_sf"/>
</dbReference>
<evidence type="ECO:0000313" key="2">
    <source>
        <dbReference type="EMBL" id="MCM2393723.1"/>
    </source>
</evidence>
<evidence type="ECO:0000256" key="1">
    <source>
        <dbReference type="SAM" id="MobiDB-lite"/>
    </source>
</evidence>
<reference evidence="2" key="1">
    <citation type="submission" date="2022-06" db="EMBL/GenBank/DDBJ databases">
        <title>Genome public.</title>
        <authorList>
            <person name="Sun Q."/>
        </authorList>
    </citation>
    <scope>NUCLEOTIDE SEQUENCE</scope>
    <source>
        <strain evidence="2">CWNU-1</strain>
    </source>
</reference>
<dbReference type="Proteomes" id="UP001431429">
    <property type="component" value="Unassembled WGS sequence"/>
</dbReference>
<proteinExistence type="predicted"/>
<organism evidence="2 3">
    <name type="scientific">Streptomyces albipurpureus</name>
    <dbReference type="NCBI Taxonomy" id="2897419"/>
    <lineage>
        <taxon>Bacteria</taxon>
        <taxon>Bacillati</taxon>
        <taxon>Actinomycetota</taxon>
        <taxon>Actinomycetes</taxon>
        <taxon>Kitasatosporales</taxon>
        <taxon>Streptomycetaceae</taxon>
        <taxon>Streptomyces</taxon>
    </lineage>
</organism>
<sequence>MSSPDQSPAPQGPPNLDLYTRNGFSGPMATIVRAQYSPAYTAVEGTYVPHRLDVNNLPDGTFTEGAALPVPLLEGDGVSVEVSRRTGPSGVAFRNVLADELHYVLEGGGRLETDFGVLDLRAGDMVLLPRAVTYRYGAITSPLHEIVIVTASELRVDPENAPGVLNVDLHVDSPVPDPRQSPQGEHRVVVRHGRDTTTYFYDYDPVPCIATAGAPVVRRFNLENVHGLGVEKGGLMPPRLINDSTTRTLLFHLGNRRSDRPPVHHNADYDEVIFYVAGPGHYGTVDKPGTILWTPKGVIHHGPEEEVPEGYQAFLLETRAPLALTAGGRGVAAVMETGQFGFFDGAATAGPAS</sequence>
<dbReference type="SUPFAM" id="SSF51182">
    <property type="entry name" value="RmlC-like cupins"/>
    <property type="match status" value="1"/>
</dbReference>
<evidence type="ECO:0000313" key="3">
    <source>
        <dbReference type="Proteomes" id="UP001431429"/>
    </source>
</evidence>
<dbReference type="InterPro" id="IPR014710">
    <property type="entry name" value="RmlC-like_jellyroll"/>
</dbReference>